<dbReference type="PANTHER" id="PTHR43677">
    <property type="entry name" value="SHORT-CHAIN DEHYDROGENASE/REDUCTASE"/>
    <property type="match status" value="1"/>
</dbReference>
<dbReference type="OrthoDB" id="4190732at2"/>
<dbReference type="InterPro" id="IPR011032">
    <property type="entry name" value="GroES-like_sf"/>
</dbReference>
<dbReference type="AlphaFoldDB" id="A0A516X023"/>
<dbReference type="InterPro" id="IPR013154">
    <property type="entry name" value="ADH-like_N"/>
</dbReference>
<dbReference type="GO" id="GO:0008270">
    <property type="term" value="F:zinc ion binding"/>
    <property type="evidence" value="ECO:0007669"/>
    <property type="project" value="InterPro"/>
</dbReference>
<dbReference type="Proteomes" id="UP000317344">
    <property type="component" value="Chromosome"/>
</dbReference>
<gene>
    <name evidence="2" type="ORF">FO059_01970</name>
</gene>
<keyword evidence="3" id="KW-1185">Reference proteome</keyword>
<dbReference type="InterPro" id="IPR013149">
    <property type="entry name" value="ADH-like_C"/>
</dbReference>
<name>A0A516X023_9ACTN</name>
<dbReference type="PROSITE" id="PS01162">
    <property type="entry name" value="QOR_ZETA_CRYSTAL"/>
    <property type="match status" value="1"/>
</dbReference>
<accession>A0A516X023</accession>
<protein>
    <submittedName>
        <fullName evidence="2">NADPH:quinone oxidoreductase family protein</fullName>
    </submittedName>
</protein>
<reference evidence="2 3" key="2">
    <citation type="submission" date="2019-07" db="EMBL/GenBank/DDBJ databases">
        <authorList>
            <person name="Huang Y."/>
        </authorList>
    </citation>
    <scope>NUCLEOTIDE SEQUENCE [LARGE SCALE GENOMIC DNA]</scope>
    <source>
        <strain evidence="2 3">HY188</strain>
    </source>
</reference>
<proteinExistence type="predicted"/>
<dbReference type="CDD" id="cd08241">
    <property type="entry name" value="QOR1"/>
    <property type="match status" value="1"/>
</dbReference>
<dbReference type="KEGG" id="toy:FO059_01970"/>
<feature type="domain" description="Enoyl reductase (ER)" evidence="1">
    <location>
        <begin position="7"/>
        <end position="318"/>
    </location>
</feature>
<dbReference type="EMBL" id="CP041765">
    <property type="protein sequence ID" value="QDQ96337.1"/>
    <property type="molecule type" value="Genomic_DNA"/>
</dbReference>
<dbReference type="SUPFAM" id="SSF50129">
    <property type="entry name" value="GroES-like"/>
    <property type="match status" value="1"/>
</dbReference>
<dbReference type="Pfam" id="PF00107">
    <property type="entry name" value="ADH_zinc_N"/>
    <property type="match status" value="1"/>
</dbReference>
<evidence type="ECO:0000313" key="3">
    <source>
        <dbReference type="Proteomes" id="UP000317344"/>
    </source>
</evidence>
<dbReference type="InterPro" id="IPR051397">
    <property type="entry name" value="Zn-ADH-like_protein"/>
</dbReference>
<dbReference type="InterPro" id="IPR020843">
    <property type="entry name" value="ER"/>
</dbReference>
<evidence type="ECO:0000259" key="1">
    <source>
        <dbReference type="SMART" id="SM00829"/>
    </source>
</evidence>
<dbReference type="RefSeq" id="WP_143905912.1">
    <property type="nucleotide sequence ID" value="NZ_CP041765.1"/>
</dbReference>
<dbReference type="GO" id="GO:0016491">
    <property type="term" value="F:oxidoreductase activity"/>
    <property type="evidence" value="ECO:0007669"/>
    <property type="project" value="InterPro"/>
</dbReference>
<sequence>MRAVQVTRLDGPSAVEVNDVPEPAAGTHVLIDVHAAGVTFPDVLQTRGQYQIKMPTPFVPGAEVAGVVRSAPEGSAFSEGDRVAAFPGFGGFAESVAVDPAQVFPLPDRFSFEQGAAVPMNLLTVHFALTKRGRLEAGETVLVHGAGGGIGTAATQLAKALGAEVIGVTSDGAKADLARRAGADEIVPAEGFLVAANKITDHRGVDVIVDPVGGSRFTDSLRSLSREGRLLVIGFTGGEIPTVKVNRLLLHNTSVVGVGWGEYWLARRGYLQEQWRDLLPLMEAGTVDPIIGAAHSLEEAGQALAAMENRTAVGKQVLTVR</sequence>
<reference evidence="2 3" key="1">
    <citation type="submission" date="2019-07" db="EMBL/GenBank/DDBJ databases">
        <title>Tomitella cavernea sp. nov., an actinomycete isolated from soil.</title>
        <authorList>
            <person name="Cheng J."/>
        </authorList>
    </citation>
    <scope>NUCLEOTIDE SEQUENCE [LARGE SCALE GENOMIC DNA]</scope>
    <source>
        <strain evidence="2 3">HY188</strain>
    </source>
</reference>
<dbReference type="Pfam" id="PF08240">
    <property type="entry name" value="ADH_N"/>
    <property type="match status" value="1"/>
</dbReference>
<organism evidence="2 3">
    <name type="scientific">Tomitella fengzijianii</name>
    <dbReference type="NCBI Taxonomy" id="2597660"/>
    <lineage>
        <taxon>Bacteria</taxon>
        <taxon>Bacillati</taxon>
        <taxon>Actinomycetota</taxon>
        <taxon>Actinomycetes</taxon>
        <taxon>Mycobacteriales</taxon>
        <taxon>Tomitella</taxon>
    </lineage>
</organism>
<dbReference type="SUPFAM" id="SSF51735">
    <property type="entry name" value="NAD(P)-binding Rossmann-fold domains"/>
    <property type="match status" value="1"/>
</dbReference>
<dbReference type="InterPro" id="IPR036291">
    <property type="entry name" value="NAD(P)-bd_dom_sf"/>
</dbReference>
<dbReference type="Gene3D" id="3.40.50.720">
    <property type="entry name" value="NAD(P)-binding Rossmann-like Domain"/>
    <property type="match status" value="1"/>
</dbReference>
<dbReference type="SMART" id="SM00829">
    <property type="entry name" value="PKS_ER"/>
    <property type="match status" value="1"/>
</dbReference>
<dbReference type="PANTHER" id="PTHR43677:SF4">
    <property type="entry name" value="QUINONE OXIDOREDUCTASE-LIKE PROTEIN 2"/>
    <property type="match status" value="1"/>
</dbReference>
<evidence type="ECO:0000313" key="2">
    <source>
        <dbReference type="EMBL" id="QDQ96337.1"/>
    </source>
</evidence>
<dbReference type="InterPro" id="IPR002364">
    <property type="entry name" value="Quin_OxRdtase/zeta-crystal_CS"/>
</dbReference>
<dbReference type="Gene3D" id="3.90.180.10">
    <property type="entry name" value="Medium-chain alcohol dehydrogenases, catalytic domain"/>
    <property type="match status" value="1"/>
</dbReference>